<evidence type="ECO:0000313" key="3">
    <source>
        <dbReference type="Proteomes" id="UP001222027"/>
    </source>
</evidence>
<name>A0AAV8QRL5_ENSVE</name>
<sequence length="101" mass="10764">MSGHGRNSLHQRRNEADFWSLRVPRLRCPPGPDSPVSPSPSPPGHDDEAGGRAGRPPAGNKLNPSTKEGILRSPHPHTGLRLTCPDGRGPPRGPRMGPTFG</sequence>
<gene>
    <name evidence="2" type="ORF">OPV22_022829</name>
</gene>
<proteinExistence type="predicted"/>
<organism evidence="2 3">
    <name type="scientific">Ensete ventricosum</name>
    <name type="common">Abyssinian banana</name>
    <name type="synonym">Musa ensete</name>
    <dbReference type="NCBI Taxonomy" id="4639"/>
    <lineage>
        <taxon>Eukaryota</taxon>
        <taxon>Viridiplantae</taxon>
        <taxon>Streptophyta</taxon>
        <taxon>Embryophyta</taxon>
        <taxon>Tracheophyta</taxon>
        <taxon>Spermatophyta</taxon>
        <taxon>Magnoliopsida</taxon>
        <taxon>Liliopsida</taxon>
        <taxon>Zingiberales</taxon>
        <taxon>Musaceae</taxon>
        <taxon>Ensete</taxon>
    </lineage>
</organism>
<protein>
    <submittedName>
        <fullName evidence="2">Uncharacterized protein</fullName>
    </submittedName>
</protein>
<reference evidence="2 3" key="1">
    <citation type="submission" date="2022-12" db="EMBL/GenBank/DDBJ databases">
        <title>Chromosome-scale assembly of the Ensete ventricosum genome.</title>
        <authorList>
            <person name="Dussert Y."/>
            <person name="Stocks J."/>
            <person name="Wendawek A."/>
            <person name="Woldeyes F."/>
            <person name="Nichols R.A."/>
            <person name="Borrell J.S."/>
        </authorList>
    </citation>
    <scope>NUCLEOTIDE SEQUENCE [LARGE SCALE GENOMIC DNA]</scope>
    <source>
        <strain evidence="3">cv. Maze</strain>
        <tissue evidence="2">Seeds</tissue>
    </source>
</reference>
<evidence type="ECO:0000256" key="1">
    <source>
        <dbReference type="SAM" id="MobiDB-lite"/>
    </source>
</evidence>
<evidence type="ECO:0000313" key="2">
    <source>
        <dbReference type="EMBL" id="KAJ8479102.1"/>
    </source>
</evidence>
<keyword evidence="3" id="KW-1185">Reference proteome</keyword>
<feature type="compositionally biased region" description="Pro residues" evidence="1">
    <location>
        <begin position="27"/>
        <end position="43"/>
    </location>
</feature>
<dbReference type="AlphaFoldDB" id="A0AAV8QRL5"/>
<dbReference type="EMBL" id="JAQQAF010000006">
    <property type="protein sequence ID" value="KAJ8479102.1"/>
    <property type="molecule type" value="Genomic_DNA"/>
</dbReference>
<dbReference type="Proteomes" id="UP001222027">
    <property type="component" value="Unassembled WGS sequence"/>
</dbReference>
<comment type="caution">
    <text evidence="2">The sequence shown here is derived from an EMBL/GenBank/DDBJ whole genome shotgun (WGS) entry which is preliminary data.</text>
</comment>
<accession>A0AAV8QRL5</accession>
<feature type="region of interest" description="Disordered" evidence="1">
    <location>
        <begin position="1"/>
        <end position="101"/>
    </location>
</feature>